<keyword evidence="3" id="KW-0597">Phosphoprotein</keyword>
<feature type="compositionally biased region" description="Polar residues" evidence="9">
    <location>
        <begin position="800"/>
        <end position="817"/>
    </location>
</feature>
<dbReference type="PANTHER" id="PTHR24117">
    <property type="entry name" value="AGAP007537-PB"/>
    <property type="match status" value="1"/>
</dbReference>
<gene>
    <name evidence="11" type="ORF">NP493_611g01083</name>
</gene>
<keyword evidence="6" id="KW-0539">Nucleus</keyword>
<dbReference type="PANTHER" id="PTHR24117:SF9">
    <property type="entry name" value="BCL-6 COREPRESSOR PCGF1 BINDING DOMAIN-CONTAINING PROTEIN"/>
    <property type="match status" value="1"/>
</dbReference>
<dbReference type="PROSITE" id="PS50088">
    <property type="entry name" value="ANK_REPEAT"/>
    <property type="match status" value="2"/>
</dbReference>
<evidence type="ECO:0000256" key="9">
    <source>
        <dbReference type="SAM" id="MobiDB-lite"/>
    </source>
</evidence>
<keyword evidence="5" id="KW-0832">Ubl conjugation</keyword>
<name>A0AAD9KT90_RIDPI</name>
<dbReference type="SUPFAM" id="SSF48403">
    <property type="entry name" value="Ankyrin repeat"/>
    <property type="match status" value="1"/>
</dbReference>
<evidence type="ECO:0000256" key="8">
    <source>
        <dbReference type="PROSITE-ProRule" id="PRU00023"/>
    </source>
</evidence>
<feature type="region of interest" description="Disordered" evidence="9">
    <location>
        <begin position="34"/>
        <end position="59"/>
    </location>
</feature>
<dbReference type="AlphaFoldDB" id="A0AAD9KT90"/>
<feature type="domain" description="BCL-6 corepressor PCGF1 binding" evidence="10">
    <location>
        <begin position="428"/>
        <end position="534"/>
    </location>
</feature>
<dbReference type="InterPro" id="IPR047144">
    <property type="entry name" value="BCOR-like"/>
</dbReference>
<feature type="region of interest" description="Disordered" evidence="9">
    <location>
        <begin position="76"/>
        <end position="129"/>
    </location>
</feature>
<keyword evidence="8" id="KW-0040">ANK repeat</keyword>
<evidence type="ECO:0000256" key="4">
    <source>
        <dbReference type="ARBA" id="ARBA00022737"/>
    </source>
</evidence>
<sequence>MCCLIVIYRRFRSISFPACNVSFSLQLSSLNADTEGDVDGDDGPTSPERSATVEGDDEKCTQEESIDVKPEIGDVSSQGEWTSAQRGGIGDTKGKHKKHVLVGDKRSSNRPSGDVTGGTAAVSELGTRPSGRDVKLPNVIKGIVNGIRRYRKRRTKAYYMLSHEHRRRHRMLVKNRSSAVMSRRGQSACRRPSLAVRLSLARASNLPLPLDLVKTEPEDFDSPYDPYGEETETEEGDEEGRGATDVTIVSDAKRLVVCKKTGETTLHKAARLGYENVVAACLDSQVSLVNVRDNAGYTPLHESCVAGGLHIVERLLVAGADVNAASQDGTRPIHDAVDNDHLEIVRLLLSVGADPTISTYSGRTPVKLARSPDMEAFLKGYFDDLNGLGDGDLIPWQFRYSTGVVNDSVVECGCDIFSNVPSDPEEEDDVVEFTFCADPQLFAYHLCLSPSKGASNYYCAGDVARRLDVSVEHLAATYGDRLTLVAAGRAQLKEQLYPSCVLQVPCIKALLAESEVNVFSFVQVDDAVRELLGDVTATVPLFDTPVVATRSVDTAKHENDSVIGNVDSKGSASREEGGAIENSTRRTPSMETAARHRSVCEGIRSNENRNESDNEKRDDMTKERAVSLRKKTSHTPRAAPAEDRLVATRAVDKASRRHRTSTETRPADITAIHVTDNSKAPSTVHADADHSAETVLCETKRQNDLDSCDEPGHIRCSSPRVNDVDPKCDVRRATSKGRHKLSAALCSNGVAAAGENGRTPVKTLDRLVKLAEERVASLTSTKRPVYPATPSGDKTHKTAACNSTQPCESAPTPSCCHSNVADDASTSDDPALPVLEKHEIERETEPATPNSQPVRSDSVYDDSEMPELICCAY</sequence>
<organism evidence="11 12">
    <name type="scientific">Ridgeia piscesae</name>
    <name type="common">Tubeworm</name>
    <dbReference type="NCBI Taxonomy" id="27915"/>
    <lineage>
        <taxon>Eukaryota</taxon>
        <taxon>Metazoa</taxon>
        <taxon>Spiralia</taxon>
        <taxon>Lophotrochozoa</taxon>
        <taxon>Annelida</taxon>
        <taxon>Polychaeta</taxon>
        <taxon>Sedentaria</taxon>
        <taxon>Canalipalpata</taxon>
        <taxon>Sabellida</taxon>
        <taxon>Siboglinidae</taxon>
        <taxon>Ridgeia</taxon>
    </lineage>
</organism>
<dbReference type="Pfam" id="PF16553">
    <property type="entry name" value="PUFD"/>
    <property type="match status" value="1"/>
</dbReference>
<feature type="repeat" description="ANK" evidence="8">
    <location>
        <begin position="295"/>
        <end position="327"/>
    </location>
</feature>
<dbReference type="GO" id="GO:0003714">
    <property type="term" value="F:transcription corepressor activity"/>
    <property type="evidence" value="ECO:0007669"/>
    <property type="project" value="TreeGrafter"/>
</dbReference>
<dbReference type="PROSITE" id="PS50297">
    <property type="entry name" value="ANK_REP_REGION"/>
    <property type="match status" value="2"/>
</dbReference>
<dbReference type="InterPro" id="IPR032365">
    <property type="entry name" value="PUFD"/>
</dbReference>
<accession>A0AAD9KT90</accession>
<comment type="caution">
    <text evidence="11">The sequence shown here is derived from an EMBL/GenBank/DDBJ whole genome shotgun (WGS) entry which is preliminary data.</text>
</comment>
<feature type="compositionally biased region" description="Polar residues" evidence="9">
    <location>
        <begin position="76"/>
        <end position="85"/>
    </location>
</feature>
<evidence type="ECO:0000313" key="11">
    <source>
        <dbReference type="EMBL" id="KAK2177243.1"/>
    </source>
</evidence>
<comment type="subcellular location">
    <subcellularLocation>
        <location evidence="1">Nucleus</location>
    </subcellularLocation>
</comment>
<keyword evidence="2" id="KW-1017">Isopeptide bond</keyword>
<dbReference type="FunFam" id="1.25.40.20:FF:000032">
    <property type="entry name" value="BCL-6 corepressor isoform X1"/>
    <property type="match status" value="1"/>
</dbReference>
<dbReference type="InterPro" id="IPR036770">
    <property type="entry name" value="Ankyrin_rpt-contain_sf"/>
</dbReference>
<feature type="repeat" description="ANK" evidence="8">
    <location>
        <begin position="328"/>
        <end position="360"/>
    </location>
</feature>
<feature type="compositionally biased region" description="Basic and acidic residues" evidence="9">
    <location>
        <begin position="604"/>
        <end position="626"/>
    </location>
</feature>
<evidence type="ECO:0000256" key="5">
    <source>
        <dbReference type="ARBA" id="ARBA00022843"/>
    </source>
</evidence>
<reference evidence="11" key="1">
    <citation type="journal article" date="2023" name="Mol. Biol. Evol.">
        <title>Third-Generation Sequencing Reveals the Adaptive Role of the Epigenome in Three Deep-Sea Polychaetes.</title>
        <authorList>
            <person name="Perez M."/>
            <person name="Aroh O."/>
            <person name="Sun Y."/>
            <person name="Lan Y."/>
            <person name="Juniper S.K."/>
            <person name="Young C.R."/>
            <person name="Angers B."/>
            <person name="Qian P.Y."/>
        </authorList>
    </citation>
    <scope>NUCLEOTIDE SEQUENCE</scope>
    <source>
        <strain evidence="11">R07B-5</strain>
    </source>
</reference>
<dbReference type="InterPro" id="IPR002110">
    <property type="entry name" value="Ankyrin_rpt"/>
</dbReference>
<dbReference type="Gene3D" id="1.25.40.20">
    <property type="entry name" value="Ankyrin repeat-containing domain"/>
    <property type="match status" value="1"/>
</dbReference>
<proteinExistence type="inferred from homology"/>
<dbReference type="GO" id="GO:0000122">
    <property type="term" value="P:negative regulation of transcription by RNA polymerase II"/>
    <property type="evidence" value="ECO:0007669"/>
    <property type="project" value="TreeGrafter"/>
</dbReference>
<evidence type="ECO:0000256" key="1">
    <source>
        <dbReference type="ARBA" id="ARBA00004123"/>
    </source>
</evidence>
<comment type="similarity">
    <text evidence="7">Belongs to the BCOR family.</text>
</comment>
<dbReference type="SMART" id="SM00248">
    <property type="entry name" value="ANK"/>
    <property type="match status" value="3"/>
</dbReference>
<feature type="compositionally biased region" description="Polar residues" evidence="9">
    <location>
        <begin position="581"/>
        <end position="590"/>
    </location>
</feature>
<feature type="region of interest" description="Disordered" evidence="9">
    <location>
        <begin position="779"/>
        <end position="862"/>
    </location>
</feature>
<evidence type="ECO:0000256" key="7">
    <source>
        <dbReference type="ARBA" id="ARBA00034703"/>
    </source>
</evidence>
<keyword evidence="4" id="KW-0677">Repeat</keyword>
<dbReference type="PRINTS" id="PR01415">
    <property type="entry name" value="ANKYRIN"/>
</dbReference>
<dbReference type="EMBL" id="JAODUO010000611">
    <property type="protein sequence ID" value="KAK2177243.1"/>
    <property type="molecule type" value="Genomic_DNA"/>
</dbReference>
<feature type="compositionally biased region" description="Basic and acidic residues" evidence="9">
    <location>
        <begin position="835"/>
        <end position="845"/>
    </location>
</feature>
<feature type="compositionally biased region" description="Acidic residues" evidence="9">
    <location>
        <begin position="218"/>
        <end position="238"/>
    </location>
</feature>
<keyword evidence="12" id="KW-1185">Reference proteome</keyword>
<dbReference type="InterPro" id="IPR038227">
    <property type="entry name" value="PUFD_som_sf"/>
</dbReference>
<dbReference type="Proteomes" id="UP001209878">
    <property type="component" value="Unassembled WGS sequence"/>
</dbReference>
<dbReference type="GO" id="GO:0005634">
    <property type="term" value="C:nucleus"/>
    <property type="evidence" value="ECO:0007669"/>
    <property type="project" value="UniProtKB-SubCell"/>
</dbReference>
<evidence type="ECO:0000256" key="6">
    <source>
        <dbReference type="ARBA" id="ARBA00023242"/>
    </source>
</evidence>
<protein>
    <recommendedName>
        <fullName evidence="10">BCL-6 corepressor PCGF1 binding domain-containing protein</fullName>
    </recommendedName>
</protein>
<evidence type="ECO:0000259" key="10">
    <source>
        <dbReference type="Pfam" id="PF16553"/>
    </source>
</evidence>
<evidence type="ECO:0000313" key="12">
    <source>
        <dbReference type="Proteomes" id="UP001209878"/>
    </source>
</evidence>
<evidence type="ECO:0000256" key="3">
    <source>
        <dbReference type="ARBA" id="ARBA00022553"/>
    </source>
</evidence>
<evidence type="ECO:0000256" key="2">
    <source>
        <dbReference type="ARBA" id="ARBA00022499"/>
    </source>
</evidence>
<feature type="region of interest" description="Disordered" evidence="9">
    <location>
        <begin position="558"/>
        <end position="640"/>
    </location>
</feature>
<dbReference type="Gene3D" id="3.10.260.40">
    <property type="entry name" value="BCL-6 corepressor, PCGF1 binding domain"/>
    <property type="match status" value="1"/>
</dbReference>
<feature type="region of interest" description="Disordered" evidence="9">
    <location>
        <begin position="214"/>
        <end position="241"/>
    </location>
</feature>
<dbReference type="Pfam" id="PF12796">
    <property type="entry name" value="Ank_2"/>
    <property type="match status" value="1"/>
</dbReference>